<organism evidence="4 5">
    <name type="scientific">Steroidobacter flavus</name>
    <dbReference type="NCBI Taxonomy" id="1842136"/>
    <lineage>
        <taxon>Bacteria</taxon>
        <taxon>Pseudomonadati</taxon>
        <taxon>Pseudomonadota</taxon>
        <taxon>Gammaproteobacteria</taxon>
        <taxon>Steroidobacterales</taxon>
        <taxon>Steroidobacteraceae</taxon>
        <taxon>Steroidobacter</taxon>
    </lineage>
</organism>
<dbReference type="RefSeq" id="WP_380601028.1">
    <property type="nucleotide sequence ID" value="NZ_JBHSDU010000014.1"/>
</dbReference>
<evidence type="ECO:0000256" key="1">
    <source>
        <dbReference type="ARBA" id="ARBA00006484"/>
    </source>
</evidence>
<dbReference type="PANTHER" id="PTHR42760">
    <property type="entry name" value="SHORT-CHAIN DEHYDROGENASES/REDUCTASES FAMILY MEMBER"/>
    <property type="match status" value="1"/>
</dbReference>
<evidence type="ECO:0000313" key="5">
    <source>
        <dbReference type="Proteomes" id="UP001595904"/>
    </source>
</evidence>
<accession>A0ABV8SZX9</accession>
<keyword evidence="5" id="KW-1185">Reference proteome</keyword>
<dbReference type="PRINTS" id="PR00080">
    <property type="entry name" value="SDRFAMILY"/>
</dbReference>
<protein>
    <submittedName>
        <fullName evidence="4">SDR family NAD(P)-dependent oxidoreductase</fullName>
        <ecNumber evidence="4">1.1.1.-</ecNumber>
    </submittedName>
</protein>
<reference evidence="5" key="1">
    <citation type="journal article" date="2019" name="Int. J. Syst. Evol. Microbiol.">
        <title>The Global Catalogue of Microorganisms (GCM) 10K type strain sequencing project: providing services to taxonomists for standard genome sequencing and annotation.</title>
        <authorList>
            <consortium name="The Broad Institute Genomics Platform"/>
            <consortium name="The Broad Institute Genome Sequencing Center for Infectious Disease"/>
            <person name="Wu L."/>
            <person name="Ma J."/>
        </authorList>
    </citation>
    <scope>NUCLEOTIDE SEQUENCE [LARGE SCALE GENOMIC DNA]</scope>
    <source>
        <strain evidence="5">CGMCC 1.10759</strain>
    </source>
</reference>
<dbReference type="PRINTS" id="PR00081">
    <property type="entry name" value="GDHRDH"/>
</dbReference>
<dbReference type="Gene3D" id="3.40.50.720">
    <property type="entry name" value="NAD(P)-binding Rossmann-like Domain"/>
    <property type="match status" value="1"/>
</dbReference>
<comment type="caution">
    <text evidence="4">The sequence shown here is derived from an EMBL/GenBank/DDBJ whole genome shotgun (WGS) entry which is preliminary data.</text>
</comment>
<dbReference type="InterPro" id="IPR057326">
    <property type="entry name" value="KR_dom"/>
</dbReference>
<dbReference type="InterPro" id="IPR002347">
    <property type="entry name" value="SDR_fam"/>
</dbReference>
<dbReference type="SUPFAM" id="SSF51735">
    <property type="entry name" value="NAD(P)-binding Rossmann-fold domains"/>
    <property type="match status" value="1"/>
</dbReference>
<dbReference type="Pfam" id="PF13561">
    <property type="entry name" value="adh_short_C2"/>
    <property type="match status" value="1"/>
</dbReference>
<proteinExistence type="inferred from homology"/>
<evidence type="ECO:0000256" key="2">
    <source>
        <dbReference type="ARBA" id="ARBA00023002"/>
    </source>
</evidence>
<evidence type="ECO:0000313" key="4">
    <source>
        <dbReference type="EMBL" id="MFC4311999.1"/>
    </source>
</evidence>
<sequence>MTRIALITGGAGGIGLATARRFADGGMTVALADLDSDACVAAAAKLPGSQHFGVRIDVSDAQSVASAFDEVERRLGPIAVLAHFAGVLGQRLDQPRPGIDEYELESWERVFAINARGAFLVIREMARRRKANPVPHGRIVTISSAAAQLGGYQANTAYIASKGAVLSLTKGAARELAQYGITVNAIAPGPIDTPMLHAARGQSAGDEGFSHLSMLPVGRIGRPEEVAAAAAYLVSEEAAFVTGATLDVNGGLRMQ</sequence>
<keyword evidence="2 4" id="KW-0560">Oxidoreductase</keyword>
<dbReference type="PANTHER" id="PTHR42760:SF133">
    <property type="entry name" value="3-OXOACYL-[ACYL-CARRIER-PROTEIN] REDUCTASE"/>
    <property type="match status" value="1"/>
</dbReference>
<dbReference type="EMBL" id="JBHSDU010000014">
    <property type="protein sequence ID" value="MFC4311999.1"/>
    <property type="molecule type" value="Genomic_DNA"/>
</dbReference>
<name>A0ABV8SZX9_9GAMM</name>
<comment type="similarity">
    <text evidence="1">Belongs to the short-chain dehydrogenases/reductases (SDR) family.</text>
</comment>
<evidence type="ECO:0000259" key="3">
    <source>
        <dbReference type="SMART" id="SM00822"/>
    </source>
</evidence>
<dbReference type="InterPro" id="IPR036291">
    <property type="entry name" value="NAD(P)-bd_dom_sf"/>
</dbReference>
<dbReference type="Proteomes" id="UP001595904">
    <property type="component" value="Unassembled WGS sequence"/>
</dbReference>
<dbReference type="GO" id="GO:0016491">
    <property type="term" value="F:oxidoreductase activity"/>
    <property type="evidence" value="ECO:0007669"/>
    <property type="project" value="UniProtKB-KW"/>
</dbReference>
<gene>
    <name evidence="4" type="ORF">ACFPN2_23155</name>
</gene>
<dbReference type="SMART" id="SM00822">
    <property type="entry name" value="PKS_KR"/>
    <property type="match status" value="1"/>
</dbReference>
<dbReference type="EC" id="1.1.1.-" evidence="4"/>
<feature type="domain" description="Ketoreductase" evidence="3">
    <location>
        <begin position="3"/>
        <end position="189"/>
    </location>
</feature>